<dbReference type="AlphaFoldDB" id="A0A017RTF2"/>
<gene>
    <name evidence="13" type="ORF">Q428_11610</name>
</gene>
<evidence type="ECO:0000256" key="10">
    <source>
        <dbReference type="SAM" id="Phobius"/>
    </source>
</evidence>
<evidence type="ECO:0000256" key="8">
    <source>
        <dbReference type="ARBA" id="ARBA00029447"/>
    </source>
</evidence>
<dbReference type="Pfam" id="PF00015">
    <property type="entry name" value="MCPsignal"/>
    <property type="match status" value="1"/>
</dbReference>
<protein>
    <recommendedName>
        <fullName evidence="15">Methyl-accepting chemotaxis protein</fullName>
    </recommendedName>
</protein>
<dbReference type="Pfam" id="PF02743">
    <property type="entry name" value="dCache_1"/>
    <property type="match status" value="1"/>
</dbReference>
<keyword evidence="7 9" id="KW-0807">Transducer</keyword>
<keyword evidence="14" id="KW-1185">Reference proteome</keyword>
<evidence type="ECO:0000256" key="1">
    <source>
        <dbReference type="ARBA" id="ARBA00004651"/>
    </source>
</evidence>
<dbReference type="InterPro" id="IPR004089">
    <property type="entry name" value="MCPsignal_dom"/>
</dbReference>
<evidence type="ECO:0008006" key="15">
    <source>
        <dbReference type="Google" id="ProtNLM"/>
    </source>
</evidence>
<proteinExistence type="inferred from homology"/>
<comment type="similarity">
    <text evidence="8">Belongs to the methyl-accepting chemotaxis (MCP) protein family.</text>
</comment>
<feature type="domain" description="Methyl-accepting transducer" evidence="11">
    <location>
        <begin position="390"/>
        <end position="647"/>
    </location>
</feature>
<dbReference type="CDD" id="cd12913">
    <property type="entry name" value="PDC1_MCP_like"/>
    <property type="match status" value="1"/>
</dbReference>
<evidence type="ECO:0000256" key="5">
    <source>
        <dbReference type="ARBA" id="ARBA00022989"/>
    </source>
</evidence>
<dbReference type="GO" id="GO:0005886">
    <property type="term" value="C:plasma membrane"/>
    <property type="evidence" value="ECO:0007669"/>
    <property type="project" value="UniProtKB-SubCell"/>
</dbReference>
<dbReference type="CDD" id="cd12912">
    <property type="entry name" value="PDC2_MCP_like"/>
    <property type="match status" value="1"/>
</dbReference>
<dbReference type="PANTHER" id="PTHR32089">
    <property type="entry name" value="METHYL-ACCEPTING CHEMOTAXIS PROTEIN MCPB"/>
    <property type="match status" value="1"/>
</dbReference>
<feature type="transmembrane region" description="Helical" evidence="10">
    <location>
        <begin position="296"/>
        <end position="315"/>
    </location>
</feature>
<dbReference type="SUPFAM" id="SSF103190">
    <property type="entry name" value="Sensory domain-like"/>
    <property type="match status" value="1"/>
</dbReference>
<dbReference type="EMBL" id="AZQP01000040">
    <property type="protein sequence ID" value="EYE87734.1"/>
    <property type="molecule type" value="Genomic_DNA"/>
</dbReference>
<name>A0A017RTF2_9CLOT</name>
<evidence type="ECO:0000256" key="4">
    <source>
        <dbReference type="ARBA" id="ARBA00022692"/>
    </source>
</evidence>
<evidence type="ECO:0000256" key="2">
    <source>
        <dbReference type="ARBA" id="ARBA00022475"/>
    </source>
</evidence>
<dbReference type="SMART" id="SM00304">
    <property type="entry name" value="HAMP"/>
    <property type="match status" value="1"/>
</dbReference>
<evidence type="ECO:0000256" key="7">
    <source>
        <dbReference type="ARBA" id="ARBA00023224"/>
    </source>
</evidence>
<evidence type="ECO:0000259" key="11">
    <source>
        <dbReference type="PROSITE" id="PS50111"/>
    </source>
</evidence>
<dbReference type="Pfam" id="PF00672">
    <property type="entry name" value="HAMP"/>
    <property type="match status" value="1"/>
</dbReference>
<dbReference type="SUPFAM" id="SSF58104">
    <property type="entry name" value="Methyl-accepting chemotaxis protein (MCP) signaling domain"/>
    <property type="match status" value="1"/>
</dbReference>
<evidence type="ECO:0000313" key="14">
    <source>
        <dbReference type="Proteomes" id="UP000019681"/>
    </source>
</evidence>
<keyword evidence="4 10" id="KW-0812">Transmembrane</keyword>
<feature type="domain" description="HAMP" evidence="12">
    <location>
        <begin position="317"/>
        <end position="371"/>
    </location>
</feature>
<dbReference type="InterPro" id="IPR033479">
    <property type="entry name" value="dCache_1"/>
</dbReference>
<dbReference type="PROSITE" id="PS50111">
    <property type="entry name" value="CHEMOTAXIS_TRANSDUC_2"/>
    <property type="match status" value="1"/>
</dbReference>
<dbReference type="PANTHER" id="PTHR32089:SF114">
    <property type="entry name" value="METHYL-ACCEPTING CHEMOTAXIS PROTEIN MCPB"/>
    <property type="match status" value="1"/>
</dbReference>
<accession>A0A017RTF2</accession>
<evidence type="ECO:0000256" key="9">
    <source>
        <dbReference type="PROSITE-ProRule" id="PRU00284"/>
    </source>
</evidence>
<dbReference type="InterPro" id="IPR029151">
    <property type="entry name" value="Sensor-like_sf"/>
</dbReference>
<dbReference type="STRING" id="1403537.Q428_11610"/>
<keyword evidence="5 10" id="KW-1133">Transmembrane helix</keyword>
<feature type="transmembrane region" description="Helical" evidence="10">
    <location>
        <begin position="20"/>
        <end position="39"/>
    </location>
</feature>
<dbReference type="GO" id="GO:0007165">
    <property type="term" value="P:signal transduction"/>
    <property type="evidence" value="ECO:0007669"/>
    <property type="project" value="UniProtKB-KW"/>
</dbReference>
<dbReference type="SMART" id="SM00283">
    <property type="entry name" value="MA"/>
    <property type="match status" value="1"/>
</dbReference>
<evidence type="ECO:0000256" key="3">
    <source>
        <dbReference type="ARBA" id="ARBA00022500"/>
    </source>
</evidence>
<comment type="caution">
    <text evidence="13">The sequence shown here is derived from an EMBL/GenBank/DDBJ whole genome shotgun (WGS) entry which is preliminary data.</text>
</comment>
<sequence length="677" mass="74031">HYYERGLYMKIKSSLKTQLVFLLVISILIPISIISVFSYNSSKKSYSKMFDQSTRSSLDRVSDIINNIYTVNTENINMLSNDPNAKNMMTGADSSEPWLLKAFEAFITSHKDIPSVYEGLANGKMYLAPSTIKLPSDYDPRIRPWYTAAINKDGEAIVSEPYEDAGNKGTMVVTFAKTVKDMNTNQTIGVVGLDIKLDVLSATVNKISIGQNGFVAVLDTTGKIIAHKNPDLINKSSKDEPWIETVLKSSSDKLTLKLDKEKFQAFKIKNENTGWIIVGFVPEKELLSQINASRNITIIISIVCLLFAAAFGLIFSQRIVTSINKLVKVLTKIKDGDFTEKIDIPKNATSEIVAIADAVNNMVDGTISIISRVLESTKEVKESCSDLVTICKESSLVGEEVAKAVQQIAIGATDQASKIEDGLNVTNRLSEEIENSINESEIMINASKDVVKSTEEGIVTLNLLNEIFADTSQANLQLESQVQILADKSNKIGAITDTIKAITEQTNLLALNASIEAARAGEAGKGFAVVADEVRKLAEQSARSASEINILLTEIKQSVSDVYEKINYVTKLNEKTKGNVETTNESFNNIEKAIKLLDESMGNVSKSLEQIESSKAAMIDMFSEIASVSQETAATTEEVSASSEEQASGLQEVLTSTEKLSSLAVDLENVVNRFKIK</sequence>
<keyword evidence="6 10" id="KW-0472">Membrane</keyword>
<dbReference type="Proteomes" id="UP000019681">
    <property type="component" value="Unassembled WGS sequence"/>
</dbReference>
<dbReference type="PROSITE" id="PS50885">
    <property type="entry name" value="HAMP"/>
    <property type="match status" value="1"/>
</dbReference>
<comment type="subcellular location">
    <subcellularLocation>
        <location evidence="1">Cell membrane</location>
        <topology evidence="1">Multi-pass membrane protein</topology>
    </subcellularLocation>
</comment>
<dbReference type="CDD" id="cd06225">
    <property type="entry name" value="HAMP"/>
    <property type="match status" value="1"/>
</dbReference>
<reference evidence="13 14" key="1">
    <citation type="journal article" date="2014" name="Genome Announc.">
        <title>Draft Genome Sequence of Fervidicella metallireducens Strain AeBT, an Iron-Reducing Thermoanaerobe from the Great Artesian Basin.</title>
        <authorList>
            <person name="Patel B.K."/>
        </authorList>
    </citation>
    <scope>NUCLEOTIDE SEQUENCE [LARGE SCALE GENOMIC DNA]</scope>
    <source>
        <strain evidence="13 14">AeB</strain>
    </source>
</reference>
<dbReference type="GO" id="GO:0006935">
    <property type="term" value="P:chemotaxis"/>
    <property type="evidence" value="ECO:0007669"/>
    <property type="project" value="UniProtKB-KW"/>
</dbReference>
<evidence type="ECO:0000256" key="6">
    <source>
        <dbReference type="ARBA" id="ARBA00023136"/>
    </source>
</evidence>
<dbReference type="Gene3D" id="1.10.287.950">
    <property type="entry name" value="Methyl-accepting chemotaxis protein"/>
    <property type="match status" value="1"/>
</dbReference>
<dbReference type="RefSeq" id="WP_051515128.1">
    <property type="nucleotide sequence ID" value="NZ_AZQP01000040.1"/>
</dbReference>
<dbReference type="Gene3D" id="3.30.450.20">
    <property type="entry name" value="PAS domain"/>
    <property type="match status" value="2"/>
</dbReference>
<dbReference type="InterPro" id="IPR003660">
    <property type="entry name" value="HAMP_dom"/>
</dbReference>
<feature type="non-terminal residue" evidence="13">
    <location>
        <position position="1"/>
    </location>
</feature>
<keyword evidence="2" id="KW-1003">Cell membrane</keyword>
<organism evidence="13 14">
    <name type="scientific">Fervidicella metallireducens AeB</name>
    <dbReference type="NCBI Taxonomy" id="1403537"/>
    <lineage>
        <taxon>Bacteria</taxon>
        <taxon>Bacillati</taxon>
        <taxon>Bacillota</taxon>
        <taxon>Clostridia</taxon>
        <taxon>Eubacteriales</taxon>
        <taxon>Clostridiaceae</taxon>
        <taxon>Fervidicella</taxon>
    </lineage>
</organism>
<keyword evidence="3" id="KW-0145">Chemotaxis</keyword>
<evidence type="ECO:0000259" key="12">
    <source>
        <dbReference type="PROSITE" id="PS50885"/>
    </source>
</evidence>
<evidence type="ECO:0000313" key="13">
    <source>
        <dbReference type="EMBL" id="EYE87734.1"/>
    </source>
</evidence>